<accession>A0AAQ2HG17</accession>
<dbReference type="Pfam" id="PF21619">
    <property type="entry name" value="DUF6855"/>
    <property type="match status" value="1"/>
</dbReference>
<reference evidence="3 4" key="1">
    <citation type="submission" date="2019-03" db="EMBL/GenBank/DDBJ databases">
        <title>Genomics of glacier-inhabiting Cryobacterium strains.</title>
        <authorList>
            <person name="Liu Q."/>
            <person name="Xin Y.-H."/>
        </authorList>
    </citation>
    <scope>NUCLEOTIDE SEQUENCE [LARGE SCALE GENOMIC DNA]</scope>
    <source>
        <strain evidence="4">TMT1-22</strain>
    </source>
</reference>
<feature type="domain" description="DUF6855" evidence="2">
    <location>
        <begin position="5"/>
        <end position="135"/>
    </location>
</feature>
<dbReference type="AlphaFoldDB" id="A0AAQ2HG17"/>
<dbReference type="EMBL" id="SOFY01000023">
    <property type="protein sequence ID" value="TFC49817.1"/>
    <property type="molecule type" value="Genomic_DNA"/>
</dbReference>
<evidence type="ECO:0000259" key="2">
    <source>
        <dbReference type="Pfam" id="PF21619"/>
    </source>
</evidence>
<organism evidence="3 4">
    <name type="scientific">Cryobacterium shii</name>
    <dbReference type="NCBI Taxonomy" id="1259235"/>
    <lineage>
        <taxon>Bacteria</taxon>
        <taxon>Bacillati</taxon>
        <taxon>Actinomycetota</taxon>
        <taxon>Actinomycetes</taxon>
        <taxon>Micrococcales</taxon>
        <taxon>Microbacteriaceae</taxon>
        <taxon>Cryobacterium</taxon>
    </lineage>
</organism>
<name>A0AAQ2HG17_9MICO</name>
<sequence length="138" mass="15052">MVTGSGTEDDPWQLGTAPGTSRYTMYRDEQGDPPAVVCQVGATTLKYRVSAIVDLTAWLRERGDWVALGAADETKPAAEGTVEAWGRAESNPVGGWYGLRKGYRGRFGMYLPPLLEALGLVELTHEARNNRVRAIPQS</sequence>
<evidence type="ECO:0000313" key="3">
    <source>
        <dbReference type="EMBL" id="TFC49817.1"/>
    </source>
</evidence>
<protein>
    <recommendedName>
        <fullName evidence="2">DUF6855 domain-containing protein</fullName>
    </recommendedName>
</protein>
<proteinExistence type="predicted"/>
<evidence type="ECO:0000313" key="4">
    <source>
        <dbReference type="Proteomes" id="UP000297403"/>
    </source>
</evidence>
<feature type="region of interest" description="Disordered" evidence="1">
    <location>
        <begin position="1"/>
        <end position="28"/>
    </location>
</feature>
<keyword evidence="4" id="KW-1185">Reference proteome</keyword>
<dbReference type="InterPro" id="IPR049193">
    <property type="entry name" value="DUF6855"/>
</dbReference>
<dbReference type="Proteomes" id="UP000297403">
    <property type="component" value="Unassembled WGS sequence"/>
</dbReference>
<comment type="caution">
    <text evidence="3">The sequence shown here is derived from an EMBL/GenBank/DDBJ whole genome shotgun (WGS) entry which is preliminary data.</text>
</comment>
<gene>
    <name evidence="3" type="ORF">E3O49_05600</name>
</gene>
<dbReference type="RefSeq" id="WP_134410079.1">
    <property type="nucleotide sequence ID" value="NZ_SOFY01000023.1"/>
</dbReference>
<evidence type="ECO:0000256" key="1">
    <source>
        <dbReference type="SAM" id="MobiDB-lite"/>
    </source>
</evidence>